<dbReference type="InterPro" id="IPR000160">
    <property type="entry name" value="GGDEF_dom"/>
</dbReference>
<dbReference type="AlphaFoldDB" id="A0A231V1F0"/>
<dbReference type="SUPFAM" id="SSF55073">
    <property type="entry name" value="Nucleotide cyclase"/>
    <property type="match status" value="1"/>
</dbReference>
<evidence type="ECO:0000259" key="3">
    <source>
        <dbReference type="PROSITE" id="PS50883"/>
    </source>
</evidence>
<dbReference type="Proteomes" id="UP000215405">
    <property type="component" value="Unassembled WGS sequence"/>
</dbReference>
<dbReference type="Pfam" id="PF00990">
    <property type="entry name" value="GGDEF"/>
    <property type="match status" value="1"/>
</dbReference>
<evidence type="ECO:0000256" key="1">
    <source>
        <dbReference type="PROSITE-ProRule" id="PRU00244"/>
    </source>
</evidence>
<feature type="region of interest" description="Disordered" evidence="2">
    <location>
        <begin position="677"/>
        <end position="701"/>
    </location>
</feature>
<evidence type="ECO:0000259" key="4">
    <source>
        <dbReference type="PROSITE" id="PS50887"/>
    </source>
</evidence>
<evidence type="ECO:0000313" key="7">
    <source>
        <dbReference type="Proteomes" id="UP000215405"/>
    </source>
</evidence>
<feature type="transmembrane region" description="Helical" evidence="1">
    <location>
        <begin position="83"/>
        <end position="107"/>
    </location>
</feature>
<feature type="transmembrane region" description="Helical" evidence="1">
    <location>
        <begin position="146"/>
        <end position="166"/>
    </location>
</feature>
<dbReference type="InterPro" id="IPR035919">
    <property type="entry name" value="EAL_sf"/>
</dbReference>
<organism evidence="6 7">
    <name type="scientific">Notoacmeibacter marinus</name>
    <dbReference type="NCBI Taxonomy" id="1876515"/>
    <lineage>
        <taxon>Bacteria</taxon>
        <taxon>Pseudomonadati</taxon>
        <taxon>Pseudomonadota</taxon>
        <taxon>Alphaproteobacteria</taxon>
        <taxon>Hyphomicrobiales</taxon>
        <taxon>Notoacmeibacteraceae</taxon>
        <taxon>Notoacmeibacter</taxon>
    </lineage>
</organism>
<dbReference type="PROSITE" id="PS50883">
    <property type="entry name" value="EAL"/>
    <property type="match status" value="1"/>
</dbReference>
<reference evidence="7" key="1">
    <citation type="journal article" date="2017" name="Int. J. Syst. Evol. Microbiol.">
        <title>Notoacmeibacter marinus gen. nov., sp. nov., isolated from the gut of a limpet and proposal of Notoacmeibacteraceae fam. nov. in the order Rhizobiales of the class Alphaproteobacteria.</title>
        <authorList>
            <person name="Huang Z."/>
            <person name="Guo F."/>
            <person name="Lai Q."/>
        </authorList>
    </citation>
    <scope>NUCLEOTIDE SEQUENCE [LARGE SCALE GENOMIC DNA]</scope>
    <source>
        <strain evidence="7">XMTR2A4</strain>
    </source>
</reference>
<dbReference type="Pfam" id="PF00563">
    <property type="entry name" value="EAL"/>
    <property type="match status" value="1"/>
</dbReference>
<evidence type="ECO:0008006" key="8">
    <source>
        <dbReference type="Google" id="ProtNLM"/>
    </source>
</evidence>
<feature type="transmembrane region" description="Helical" evidence="1">
    <location>
        <begin position="47"/>
        <end position="71"/>
    </location>
</feature>
<dbReference type="CDD" id="cd01948">
    <property type="entry name" value="EAL"/>
    <property type="match status" value="1"/>
</dbReference>
<evidence type="ECO:0000313" key="6">
    <source>
        <dbReference type="EMBL" id="OXT01871.1"/>
    </source>
</evidence>
<feature type="domain" description="GGDEF" evidence="4">
    <location>
        <begin position="283"/>
        <end position="416"/>
    </location>
</feature>
<dbReference type="Pfam" id="PF03707">
    <property type="entry name" value="MHYT"/>
    <property type="match status" value="2"/>
</dbReference>
<evidence type="ECO:0000259" key="5">
    <source>
        <dbReference type="PROSITE" id="PS50924"/>
    </source>
</evidence>
<keyword evidence="1" id="KW-0812">Transmembrane</keyword>
<dbReference type="NCBIfam" id="TIGR00254">
    <property type="entry name" value="GGDEF"/>
    <property type="match status" value="1"/>
</dbReference>
<accession>A0A231V1F0</accession>
<keyword evidence="1" id="KW-0472">Membrane</keyword>
<keyword evidence="1" id="KW-1133">Transmembrane helix</keyword>
<dbReference type="RefSeq" id="WP_094075838.1">
    <property type="nucleotide sequence ID" value="NZ_NBYO01000001.1"/>
</dbReference>
<name>A0A231V1F0_9HYPH</name>
<gene>
    <name evidence="6" type="ORF">B7H23_02680</name>
</gene>
<dbReference type="InterPro" id="IPR043128">
    <property type="entry name" value="Rev_trsase/Diguanyl_cyclase"/>
</dbReference>
<feature type="transmembrane region" description="Helical" evidence="1">
    <location>
        <begin position="114"/>
        <end position="134"/>
    </location>
</feature>
<keyword evidence="7" id="KW-1185">Reference proteome</keyword>
<dbReference type="PROSITE" id="PS50924">
    <property type="entry name" value="MHYT"/>
    <property type="match status" value="1"/>
</dbReference>
<feature type="domain" description="MHYT" evidence="5">
    <location>
        <begin position="12"/>
        <end position="199"/>
    </location>
</feature>
<dbReference type="PROSITE" id="PS50887">
    <property type="entry name" value="GGDEF"/>
    <property type="match status" value="1"/>
</dbReference>
<dbReference type="GO" id="GO:0016020">
    <property type="term" value="C:membrane"/>
    <property type="evidence" value="ECO:0007669"/>
    <property type="project" value="UniProtKB-UniRule"/>
</dbReference>
<dbReference type="EMBL" id="NBYO01000001">
    <property type="protein sequence ID" value="OXT01871.1"/>
    <property type="molecule type" value="Genomic_DNA"/>
</dbReference>
<proteinExistence type="predicted"/>
<dbReference type="GO" id="GO:0003824">
    <property type="term" value="F:catalytic activity"/>
    <property type="evidence" value="ECO:0007669"/>
    <property type="project" value="UniProtKB-ARBA"/>
</dbReference>
<feature type="transmembrane region" description="Helical" evidence="1">
    <location>
        <begin position="14"/>
        <end position="35"/>
    </location>
</feature>
<protein>
    <recommendedName>
        <fullName evidence="8">Bifunctional diguanylate cyclase/phosphodiesterase</fullName>
    </recommendedName>
</protein>
<evidence type="ECO:0000256" key="2">
    <source>
        <dbReference type="SAM" id="MobiDB-lite"/>
    </source>
</evidence>
<comment type="caution">
    <text evidence="6">The sequence shown here is derived from an EMBL/GenBank/DDBJ whole genome shotgun (WGS) entry which is preliminary data.</text>
</comment>
<feature type="transmembrane region" description="Helical" evidence="1">
    <location>
        <begin position="178"/>
        <end position="196"/>
    </location>
</feature>
<dbReference type="InterPro" id="IPR052155">
    <property type="entry name" value="Biofilm_reg_signaling"/>
</dbReference>
<dbReference type="InterPro" id="IPR029787">
    <property type="entry name" value="Nucleotide_cyclase"/>
</dbReference>
<dbReference type="SUPFAM" id="SSF141868">
    <property type="entry name" value="EAL domain-like"/>
    <property type="match status" value="1"/>
</dbReference>
<dbReference type="FunFam" id="3.30.70.270:FF:000001">
    <property type="entry name" value="Diguanylate cyclase domain protein"/>
    <property type="match status" value="1"/>
</dbReference>
<dbReference type="Gene3D" id="3.20.20.450">
    <property type="entry name" value="EAL domain"/>
    <property type="match status" value="1"/>
</dbReference>
<dbReference type="Gene3D" id="3.30.70.270">
    <property type="match status" value="1"/>
</dbReference>
<dbReference type="InterPro" id="IPR005330">
    <property type="entry name" value="MHYT_dom"/>
</dbReference>
<dbReference type="PANTHER" id="PTHR44757">
    <property type="entry name" value="DIGUANYLATE CYCLASE DGCP"/>
    <property type="match status" value="1"/>
</dbReference>
<dbReference type="InterPro" id="IPR001633">
    <property type="entry name" value="EAL_dom"/>
</dbReference>
<feature type="domain" description="EAL" evidence="3">
    <location>
        <begin position="425"/>
        <end position="675"/>
    </location>
</feature>
<dbReference type="CDD" id="cd01949">
    <property type="entry name" value="GGDEF"/>
    <property type="match status" value="1"/>
</dbReference>
<dbReference type="PANTHER" id="PTHR44757:SF2">
    <property type="entry name" value="BIOFILM ARCHITECTURE MAINTENANCE PROTEIN MBAA"/>
    <property type="match status" value="1"/>
</dbReference>
<dbReference type="SMART" id="SM00052">
    <property type="entry name" value="EAL"/>
    <property type="match status" value="1"/>
</dbReference>
<feature type="transmembrane region" description="Helical" evidence="1">
    <location>
        <begin position="216"/>
        <end position="237"/>
    </location>
</feature>
<sequence>MIERFTTLIGHHDIPTLLLAILICTAGSILFVQLLGRARRTDGLQRVIWTFYSGLVGGGTVWTTHFIAMLAWRRDLLLGFDPILTGSSLVVAVLVTALGAHIVAIGAERRWVEFGGLIIGLGIASMHFLGMAGINLCADLTANPGGIVLAILLAAGFSVLAVHRLARPITRFCRFGGALSFALAILLLHLTGIGALDVEIDQALLAMGKSFSPYLMVEAIIAVMVLILMTAGGAYLNDSRHKEETNRRYRHMAMHDSLTGLPNRPQIQEHLVATLEDVEHEDSWVAVLSLDLDRFKEINDVHGHAAGDEVLRTLADRFATLQDDHVMIGRFGGDEFLAVIGPVWRKGRIHTLAERLLAEVRKPMPWQGHELSVGISIGMARFPEDGSNAEQLLDRADLAMYRAKENGKNRIERYEAGMEESNRSRAALAMDLRNAIGNDEFEIYYQLQNDTVTGKALGAEALLRWHHPERGMVPPSEFIPISEDTGLITQIGEMVLRRACHDAAAWPNRMRLAVNVAPKQLLDDKFIRIVQEALLESGLSPDRLELEITESSIIADQQHALHVIRQLKAFGVRIAMDDYGTGYSSLSTLHNFPFDKIKIDRSFIADLPGNDHSAAIVRATLILGKALKIPILAEGVETEEHIAFLKNEGCQELQGFFFGKPMRLNRLNEHFGELTQDGSAQENDCELRSAEMKPVPARGVA</sequence>
<dbReference type="SMART" id="SM00267">
    <property type="entry name" value="GGDEF"/>
    <property type="match status" value="1"/>
</dbReference>